<dbReference type="InterPro" id="IPR035979">
    <property type="entry name" value="RBD_domain_sf"/>
</dbReference>
<dbReference type="GO" id="GO:0003723">
    <property type="term" value="F:RNA binding"/>
    <property type="evidence" value="ECO:0007669"/>
    <property type="project" value="UniProtKB-UniRule"/>
</dbReference>
<comment type="caution">
    <text evidence="5">The sequence shown here is derived from an EMBL/GenBank/DDBJ whole genome shotgun (WGS) entry which is preliminary data.</text>
</comment>
<dbReference type="InterPro" id="IPR012677">
    <property type="entry name" value="Nucleotide-bd_a/b_plait_sf"/>
</dbReference>
<dbReference type="GO" id="GO:0006418">
    <property type="term" value="P:tRNA aminoacylation for protein translation"/>
    <property type="evidence" value="ECO:0007669"/>
    <property type="project" value="InterPro"/>
</dbReference>
<feature type="region of interest" description="Disordered" evidence="3">
    <location>
        <begin position="121"/>
        <end position="167"/>
    </location>
</feature>
<sequence>MLGGVASLRPVLSMMMMVIPRPERSAQRRAVAPEFREDFANTRCFVENLSKNTDWAALKDHFKAEGYPVIYASVSTDRDGSSKGCGIVQFETVHAAQHAIDFMKGTLLDGQDINIRPDFQEQSRRTAAGPNDDHFESRGGLGRRDRRDDTGASSRSRLGGFSRAAGDTAPVDIPLVESLLSERTELRKRRDFDGADAIREELRRMGIGVDDKARTWVAMGRGGSGAPDGDDANGRKGRAERSEDERDAQPWMSKPWTRVEGTDDGREVDEAEVLLRLAARDDARERRDFVGADSILEELIRMGVGVDDARRQRCWWLGRRADGREQDQIGTGAAPGRRKWYRGAEDGGGAEGSGDGRRKTQRRM</sequence>
<dbReference type="Proteomes" id="UP000037460">
    <property type="component" value="Unassembled WGS sequence"/>
</dbReference>
<dbReference type="SUPFAM" id="SSF54928">
    <property type="entry name" value="RNA-binding domain, RBD"/>
    <property type="match status" value="1"/>
</dbReference>
<feature type="domain" description="RRM" evidence="4">
    <location>
        <begin position="42"/>
        <end position="120"/>
    </location>
</feature>
<dbReference type="Gene3D" id="1.20.120.1910">
    <property type="entry name" value="Cysteine-tRNA ligase, C-terminal anti-codon recognition domain"/>
    <property type="match status" value="2"/>
</dbReference>
<dbReference type="GO" id="GO:0004812">
    <property type="term" value="F:aminoacyl-tRNA ligase activity"/>
    <property type="evidence" value="ECO:0007669"/>
    <property type="project" value="InterPro"/>
</dbReference>
<dbReference type="PROSITE" id="PS50102">
    <property type="entry name" value="RRM"/>
    <property type="match status" value="1"/>
</dbReference>
<dbReference type="PANTHER" id="PTHR48027">
    <property type="entry name" value="HETEROGENEOUS NUCLEAR RIBONUCLEOPROTEIN 87F-RELATED"/>
    <property type="match status" value="1"/>
</dbReference>
<protein>
    <submittedName>
        <fullName evidence="5">G-strand telomere binding protein 1</fullName>
    </submittedName>
</protein>
<dbReference type="EMBL" id="JWZX01000899">
    <property type="protein sequence ID" value="KOO35352.1"/>
    <property type="molecule type" value="Genomic_DNA"/>
</dbReference>
<feature type="region of interest" description="Disordered" evidence="3">
    <location>
        <begin position="326"/>
        <end position="364"/>
    </location>
</feature>
<dbReference type="CDD" id="cd00590">
    <property type="entry name" value="RRM_SF"/>
    <property type="match status" value="1"/>
</dbReference>
<dbReference type="InterPro" id="IPR000504">
    <property type="entry name" value="RRM_dom"/>
</dbReference>
<dbReference type="InterPro" id="IPR056411">
    <property type="entry name" value="CysS_C"/>
</dbReference>
<evidence type="ECO:0000256" key="3">
    <source>
        <dbReference type="SAM" id="MobiDB-lite"/>
    </source>
</evidence>
<evidence type="ECO:0000313" key="5">
    <source>
        <dbReference type="EMBL" id="KOO35352.1"/>
    </source>
</evidence>
<dbReference type="AlphaFoldDB" id="A0A0M0K9S1"/>
<keyword evidence="6" id="KW-1185">Reference proteome</keyword>
<dbReference type="Pfam" id="PF00076">
    <property type="entry name" value="RRM_1"/>
    <property type="match status" value="1"/>
</dbReference>
<dbReference type="GO" id="GO:0005524">
    <property type="term" value="F:ATP binding"/>
    <property type="evidence" value="ECO:0007669"/>
    <property type="project" value="InterPro"/>
</dbReference>
<organism evidence="5 6">
    <name type="scientific">Chrysochromulina tobinii</name>
    <dbReference type="NCBI Taxonomy" id="1460289"/>
    <lineage>
        <taxon>Eukaryota</taxon>
        <taxon>Haptista</taxon>
        <taxon>Haptophyta</taxon>
        <taxon>Prymnesiophyceae</taxon>
        <taxon>Prymnesiales</taxon>
        <taxon>Chrysochromulinaceae</taxon>
        <taxon>Chrysochromulina</taxon>
    </lineage>
</organism>
<gene>
    <name evidence="5" type="ORF">Ctob_005893</name>
</gene>
<evidence type="ECO:0000256" key="2">
    <source>
        <dbReference type="PROSITE-ProRule" id="PRU00176"/>
    </source>
</evidence>
<reference evidence="6" key="1">
    <citation type="journal article" date="2015" name="PLoS Genet.">
        <title>Genome Sequence and Transcriptome Analyses of Chrysochromulina tobin: Metabolic Tools for Enhanced Algal Fitness in the Prominent Order Prymnesiales (Haptophyceae).</title>
        <authorList>
            <person name="Hovde B.T."/>
            <person name="Deodato C.R."/>
            <person name="Hunsperger H.M."/>
            <person name="Ryken S.A."/>
            <person name="Yost W."/>
            <person name="Jha R.K."/>
            <person name="Patterson J."/>
            <person name="Monnat R.J. Jr."/>
            <person name="Barlow S.B."/>
            <person name="Starkenburg S.R."/>
            <person name="Cattolico R.A."/>
        </authorList>
    </citation>
    <scope>NUCLEOTIDE SEQUENCE</scope>
    <source>
        <strain evidence="6">CCMP291</strain>
    </source>
</reference>
<dbReference type="InterPro" id="IPR009080">
    <property type="entry name" value="tRNAsynth_Ia_anticodon-bd"/>
</dbReference>
<keyword evidence="1 2" id="KW-0694">RNA-binding</keyword>
<feature type="compositionally biased region" description="Basic and acidic residues" evidence="3">
    <location>
        <begin position="232"/>
        <end position="248"/>
    </location>
</feature>
<dbReference type="Gene3D" id="3.30.70.330">
    <property type="match status" value="1"/>
</dbReference>
<dbReference type="OrthoDB" id="1099063at2759"/>
<dbReference type="Pfam" id="PF23493">
    <property type="entry name" value="CysS_C"/>
    <property type="match status" value="1"/>
</dbReference>
<evidence type="ECO:0000313" key="6">
    <source>
        <dbReference type="Proteomes" id="UP000037460"/>
    </source>
</evidence>
<dbReference type="InterPro" id="IPR052462">
    <property type="entry name" value="SLIRP/GR-RBP-like"/>
</dbReference>
<proteinExistence type="predicted"/>
<evidence type="ECO:0000256" key="1">
    <source>
        <dbReference type="ARBA" id="ARBA00022884"/>
    </source>
</evidence>
<evidence type="ECO:0000259" key="4">
    <source>
        <dbReference type="PROSITE" id="PS50102"/>
    </source>
</evidence>
<accession>A0A0M0K9S1</accession>
<dbReference type="SUPFAM" id="SSF47323">
    <property type="entry name" value="Anticodon-binding domain of a subclass of class I aminoacyl-tRNA synthetases"/>
    <property type="match status" value="2"/>
</dbReference>
<name>A0A0M0K9S1_9EUKA</name>
<feature type="compositionally biased region" description="Basic and acidic residues" evidence="3">
    <location>
        <begin position="131"/>
        <end position="150"/>
    </location>
</feature>
<feature type="region of interest" description="Disordered" evidence="3">
    <location>
        <begin position="218"/>
        <end position="250"/>
    </location>
</feature>
<dbReference type="SMART" id="SM00360">
    <property type="entry name" value="RRM"/>
    <property type="match status" value="1"/>
</dbReference>